<dbReference type="PANTHER" id="PTHR30363">
    <property type="entry name" value="HTH-TYPE TRANSCRIPTIONAL REGULATOR SRLR-RELATED"/>
    <property type="match status" value="1"/>
</dbReference>
<organism evidence="6 7">
    <name type="scientific">Streptomonospora salina</name>
    <dbReference type="NCBI Taxonomy" id="104205"/>
    <lineage>
        <taxon>Bacteria</taxon>
        <taxon>Bacillati</taxon>
        <taxon>Actinomycetota</taxon>
        <taxon>Actinomycetes</taxon>
        <taxon>Streptosporangiales</taxon>
        <taxon>Nocardiopsidaceae</taxon>
        <taxon>Streptomonospora</taxon>
    </lineage>
</organism>
<evidence type="ECO:0000256" key="2">
    <source>
        <dbReference type="ARBA" id="ARBA00023125"/>
    </source>
</evidence>
<dbReference type="AlphaFoldDB" id="A0A841EBG9"/>
<dbReference type="SUPFAM" id="SSF100950">
    <property type="entry name" value="NagB/RpiA/CoA transferase-like"/>
    <property type="match status" value="1"/>
</dbReference>
<evidence type="ECO:0000256" key="1">
    <source>
        <dbReference type="ARBA" id="ARBA00023015"/>
    </source>
</evidence>
<dbReference type="RefSeq" id="WP_184637942.1">
    <property type="nucleotide sequence ID" value="NZ_BAABKT010000032.1"/>
</dbReference>
<evidence type="ECO:0000256" key="3">
    <source>
        <dbReference type="ARBA" id="ARBA00023163"/>
    </source>
</evidence>
<dbReference type="Gene3D" id="1.10.10.10">
    <property type="entry name" value="Winged helix-like DNA-binding domain superfamily/Winged helix DNA-binding domain"/>
    <property type="match status" value="1"/>
</dbReference>
<dbReference type="GO" id="GO:0003677">
    <property type="term" value="F:DNA binding"/>
    <property type="evidence" value="ECO:0007669"/>
    <property type="project" value="UniProtKB-KW"/>
</dbReference>
<keyword evidence="2" id="KW-0238">DNA-binding</keyword>
<gene>
    <name evidence="6" type="ORF">HNR25_004236</name>
</gene>
<dbReference type="InterPro" id="IPR037171">
    <property type="entry name" value="NagB/RpiA_transferase-like"/>
</dbReference>
<feature type="domain" description="HTH deoR-type" evidence="5">
    <location>
        <begin position="3"/>
        <end position="58"/>
    </location>
</feature>
<evidence type="ECO:0000313" key="7">
    <source>
        <dbReference type="Proteomes" id="UP000578077"/>
    </source>
</evidence>
<dbReference type="SUPFAM" id="SSF46785">
    <property type="entry name" value="Winged helix' DNA-binding domain"/>
    <property type="match status" value="1"/>
</dbReference>
<dbReference type="InterPro" id="IPR018356">
    <property type="entry name" value="Tscrpt_reg_HTH_DeoR_CS"/>
</dbReference>
<evidence type="ECO:0000259" key="5">
    <source>
        <dbReference type="PROSITE" id="PS51000"/>
    </source>
</evidence>
<proteinExistence type="predicted"/>
<accession>A0A841EBG9</accession>
<dbReference type="PRINTS" id="PR00037">
    <property type="entry name" value="HTHLACR"/>
</dbReference>
<dbReference type="InterPro" id="IPR014036">
    <property type="entry name" value="DeoR-like_C"/>
</dbReference>
<evidence type="ECO:0000313" key="6">
    <source>
        <dbReference type="EMBL" id="MBB6000485.1"/>
    </source>
</evidence>
<dbReference type="SMART" id="SM00420">
    <property type="entry name" value="HTH_DEOR"/>
    <property type="match status" value="1"/>
</dbReference>
<dbReference type="Gene3D" id="3.40.50.1360">
    <property type="match status" value="1"/>
</dbReference>
<sequence length="278" mass="28931">MLAAQRQALILDQVRSAGGVRVTELVESLDVSDMTVRRDLDALEGRGLLRKVHGGAVAPHRHSTEEPGFEANAARQEAEKRAIAAAAARLIEPDSAIGLSAGTTTCAVAHRLRDVPGLTVVTNCLRVADVFYSAPRPDQTVVLTGGFRTPSDALVGPLAVSALRSLHLDTLVLGVHGMDARAGLTTPNLMEGETDRALVEAARKLVVVADHTKWGTVGLCTIAPLERCDVLVTDAGLDDDARRRVSEQAGGLVVADAAEDGGADRAGGGPVPPSPRSG</sequence>
<dbReference type="SMART" id="SM01134">
    <property type="entry name" value="DeoRC"/>
    <property type="match status" value="1"/>
</dbReference>
<dbReference type="PANTHER" id="PTHR30363:SF44">
    <property type="entry name" value="AGA OPERON TRANSCRIPTIONAL REPRESSOR-RELATED"/>
    <property type="match status" value="1"/>
</dbReference>
<dbReference type="InterPro" id="IPR001034">
    <property type="entry name" value="DeoR_HTH"/>
</dbReference>
<reference evidence="6 7" key="1">
    <citation type="submission" date="2020-08" db="EMBL/GenBank/DDBJ databases">
        <title>Sequencing the genomes of 1000 actinobacteria strains.</title>
        <authorList>
            <person name="Klenk H.-P."/>
        </authorList>
    </citation>
    <scope>NUCLEOTIDE SEQUENCE [LARGE SCALE GENOMIC DNA]</scope>
    <source>
        <strain evidence="6 7">DSM 44593</strain>
    </source>
</reference>
<feature type="region of interest" description="Disordered" evidence="4">
    <location>
        <begin position="248"/>
        <end position="278"/>
    </location>
</feature>
<dbReference type="EMBL" id="JACHLY010000001">
    <property type="protein sequence ID" value="MBB6000485.1"/>
    <property type="molecule type" value="Genomic_DNA"/>
</dbReference>
<name>A0A841EBG9_9ACTN</name>
<keyword evidence="1" id="KW-0805">Transcription regulation</keyword>
<dbReference type="InterPro" id="IPR036390">
    <property type="entry name" value="WH_DNA-bd_sf"/>
</dbReference>
<protein>
    <submittedName>
        <fullName evidence="6">DeoR/GlpR family transcriptional regulator of sugar metabolism</fullName>
    </submittedName>
</protein>
<dbReference type="Proteomes" id="UP000578077">
    <property type="component" value="Unassembled WGS sequence"/>
</dbReference>
<dbReference type="Pfam" id="PF08220">
    <property type="entry name" value="HTH_DeoR"/>
    <property type="match status" value="1"/>
</dbReference>
<keyword evidence="7" id="KW-1185">Reference proteome</keyword>
<dbReference type="GO" id="GO:0003700">
    <property type="term" value="F:DNA-binding transcription factor activity"/>
    <property type="evidence" value="ECO:0007669"/>
    <property type="project" value="InterPro"/>
</dbReference>
<dbReference type="PROSITE" id="PS51000">
    <property type="entry name" value="HTH_DEOR_2"/>
    <property type="match status" value="1"/>
</dbReference>
<comment type="caution">
    <text evidence="6">The sequence shown here is derived from an EMBL/GenBank/DDBJ whole genome shotgun (WGS) entry which is preliminary data.</text>
</comment>
<dbReference type="InterPro" id="IPR050313">
    <property type="entry name" value="Carb_Metab_HTH_regulators"/>
</dbReference>
<dbReference type="Pfam" id="PF00455">
    <property type="entry name" value="DeoRC"/>
    <property type="match status" value="1"/>
</dbReference>
<evidence type="ECO:0000256" key="4">
    <source>
        <dbReference type="SAM" id="MobiDB-lite"/>
    </source>
</evidence>
<dbReference type="InterPro" id="IPR036388">
    <property type="entry name" value="WH-like_DNA-bd_sf"/>
</dbReference>
<keyword evidence="3" id="KW-0804">Transcription</keyword>
<dbReference type="PROSITE" id="PS00894">
    <property type="entry name" value="HTH_DEOR_1"/>
    <property type="match status" value="1"/>
</dbReference>